<dbReference type="AlphaFoldDB" id="A0AA88HP71"/>
<dbReference type="InterPro" id="IPR027417">
    <property type="entry name" value="P-loop_NTPase"/>
</dbReference>
<name>A0AA88HP71_ARTSF</name>
<dbReference type="GO" id="GO:0003924">
    <property type="term" value="F:GTPase activity"/>
    <property type="evidence" value="ECO:0007669"/>
    <property type="project" value="InterPro"/>
</dbReference>
<dbReference type="PANTHER" id="PTHR43721:SF3">
    <property type="entry name" value="GTP-BINDING PROTEIN 2"/>
    <property type="match status" value="1"/>
</dbReference>
<accession>A0AA88HP71</accession>
<organism evidence="2 3">
    <name type="scientific">Artemia franciscana</name>
    <name type="common">Brine shrimp</name>
    <name type="synonym">Artemia sanfranciscana</name>
    <dbReference type="NCBI Taxonomy" id="6661"/>
    <lineage>
        <taxon>Eukaryota</taxon>
        <taxon>Metazoa</taxon>
        <taxon>Ecdysozoa</taxon>
        <taxon>Arthropoda</taxon>
        <taxon>Crustacea</taxon>
        <taxon>Branchiopoda</taxon>
        <taxon>Anostraca</taxon>
        <taxon>Artemiidae</taxon>
        <taxon>Artemia</taxon>
    </lineage>
</organism>
<evidence type="ECO:0000259" key="1">
    <source>
        <dbReference type="Pfam" id="PF00009"/>
    </source>
</evidence>
<sequence length="174" mass="19374">MLVVNGTTGVVGTTRDHLGLAFALEVPVFVVITKADLASPHTLNETLEHLERLLKSFGIRKVPLKVEDEDTVMTTGRVVDGQIAPMFAISSVSGYGLDFLKQYLHLLSPLTAREREKMMQEPPEFHIYEIVRLPNVGTVLGGLVRRGVLTERSQLLIRPFIDGEFQRARISSVH</sequence>
<gene>
    <name evidence="2" type="ORF">QYM36_012026</name>
</gene>
<keyword evidence="3" id="KW-1185">Reference proteome</keyword>
<evidence type="ECO:0000313" key="3">
    <source>
        <dbReference type="Proteomes" id="UP001187531"/>
    </source>
</evidence>
<dbReference type="Gene3D" id="3.40.50.300">
    <property type="entry name" value="P-loop containing nucleotide triphosphate hydrolases"/>
    <property type="match status" value="1"/>
</dbReference>
<dbReference type="SUPFAM" id="SSF52540">
    <property type="entry name" value="P-loop containing nucleoside triphosphate hydrolases"/>
    <property type="match status" value="1"/>
</dbReference>
<dbReference type="PANTHER" id="PTHR43721">
    <property type="entry name" value="ELONGATION FACTOR TU-RELATED"/>
    <property type="match status" value="1"/>
</dbReference>
<protein>
    <recommendedName>
        <fullName evidence="1">Tr-type G domain-containing protein</fullName>
    </recommendedName>
</protein>
<dbReference type="Pfam" id="PF00009">
    <property type="entry name" value="GTP_EFTU"/>
    <property type="match status" value="1"/>
</dbReference>
<proteinExistence type="predicted"/>
<dbReference type="GO" id="GO:0003746">
    <property type="term" value="F:translation elongation factor activity"/>
    <property type="evidence" value="ECO:0007669"/>
    <property type="project" value="TreeGrafter"/>
</dbReference>
<dbReference type="EMBL" id="JAVRJZ010000016">
    <property type="protein sequence ID" value="KAK2710709.1"/>
    <property type="molecule type" value="Genomic_DNA"/>
</dbReference>
<dbReference type="GO" id="GO:0005525">
    <property type="term" value="F:GTP binding"/>
    <property type="evidence" value="ECO:0007669"/>
    <property type="project" value="InterPro"/>
</dbReference>
<comment type="caution">
    <text evidence="2">The sequence shown here is derived from an EMBL/GenBank/DDBJ whole genome shotgun (WGS) entry which is preliminary data.</text>
</comment>
<reference evidence="2" key="1">
    <citation type="submission" date="2023-07" db="EMBL/GenBank/DDBJ databases">
        <title>Chromosome-level genome assembly of Artemia franciscana.</title>
        <authorList>
            <person name="Jo E."/>
        </authorList>
    </citation>
    <scope>NUCLEOTIDE SEQUENCE</scope>
    <source>
        <tissue evidence="2">Whole body</tissue>
    </source>
</reference>
<dbReference type="InterPro" id="IPR050055">
    <property type="entry name" value="EF-Tu_GTPase"/>
</dbReference>
<dbReference type="Proteomes" id="UP001187531">
    <property type="component" value="Unassembled WGS sequence"/>
</dbReference>
<dbReference type="InterPro" id="IPR000795">
    <property type="entry name" value="T_Tr_GTP-bd_dom"/>
</dbReference>
<feature type="domain" description="Tr-type G" evidence="1">
    <location>
        <begin position="2"/>
        <end position="102"/>
    </location>
</feature>
<evidence type="ECO:0000313" key="2">
    <source>
        <dbReference type="EMBL" id="KAK2710709.1"/>
    </source>
</evidence>